<dbReference type="InterPro" id="IPR053137">
    <property type="entry name" value="NLR-like"/>
</dbReference>
<protein>
    <submittedName>
        <fullName evidence="4">Purine and uridine phosphorylase</fullName>
    </submittedName>
</protein>
<dbReference type="Proteomes" id="UP000234275">
    <property type="component" value="Unassembled WGS sequence"/>
</dbReference>
<keyword evidence="5" id="KW-1185">Reference proteome</keyword>
<dbReference type="SUPFAM" id="SSF53167">
    <property type="entry name" value="Purine and uridine phosphorylases"/>
    <property type="match status" value="1"/>
</dbReference>
<comment type="caution">
    <text evidence="4">The sequence shown here is derived from an EMBL/GenBank/DDBJ whole genome shotgun (WGS) entry which is preliminary data.</text>
</comment>
<dbReference type="InterPro" id="IPR000845">
    <property type="entry name" value="Nucleoside_phosphorylase_d"/>
</dbReference>
<evidence type="ECO:0000259" key="3">
    <source>
        <dbReference type="Pfam" id="PF01048"/>
    </source>
</evidence>
<gene>
    <name evidence="4" type="ORF">P170DRAFT_467913</name>
</gene>
<feature type="coiled-coil region" evidence="1">
    <location>
        <begin position="398"/>
        <end position="425"/>
    </location>
</feature>
<dbReference type="PANTHER" id="PTHR46082">
    <property type="entry name" value="ATP/GTP-BINDING PROTEIN-RELATED"/>
    <property type="match status" value="1"/>
</dbReference>
<dbReference type="AlphaFoldDB" id="A0A2I2FU39"/>
<dbReference type="Gene3D" id="3.40.50.1580">
    <property type="entry name" value="Nucleoside phosphorylase domain"/>
    <property type="match status" value="1"/>
</dbReference>
<accession>A0A2I2FU39</accession>
<keyword evidence="1" id="KW-0175">Coiled coil</keyword>
<evidence type="ECO:0000256" key="2">
    <source>
        <dbReference type="SAM" id="MobiDB-lite"/>
    </source>
</evidence>
<name>A0A2I2FU39_9EURO</name>
<dbReference type="EMBL" id="MSFO01000009">
    <property type="protein sequence ID" value="PLB44160.1"/>
    <property type="molecule type" value="Genomic_DNA"/>
</dbReference>
<proteinExistence type="predicted"/>
<dbReference type="PANTHER" id="PTHR46082:SF6">
    <property type="entry name" value="AAA+ ATPASE DOMAIN-CONTAINING PROTEIN-RELATED"/>
    <property type="match status" value="1"/>
</dbReference>
<dbReference type="GO" id="GO:0003824">
    <property type="term" value="F:catalytic activity"/>
    <property type="evidence" value="ECO:0007669"/>
    <property type="project" value="InterPro"/>
</dbReference>
<dbReference type="STRING" id="1392250.A0A2I2FU39"/>
<dbReference type="VEuPathDB" id="FungiDB:P170DRAFT_467913"/>
<dbReference type="GeneID" id="36560200"/>
<sequence>MRSMTKRKASSEPPSSESTRKRPRRDIKLSDEDPTILLNELDSDSASESENIPEICPEDITVAIFCALSYEAVAVKYSLDEEYACRPSSIGPQKYVYSYGRIKHHNVVITRPHYMGTVQAAHCASAVRQQFPNMQFAITVGTGSAISAASSSDIRLGDVAVGIPRDNHPGVIQYDFGKYEQDGFTLKGCLSKPPGILISADGSLEEDEEMGKSRLKKFLKRITRKSRWGQPMTYDASLNDRLDRMDEKVRDNQSESTIDSEQLCSWRSPVVHRGLILSGNGVVNNLRDSQIFRRGYKNSICFETESAGIMDEIPCLVVRGICDYADTHKQEGWHRYASAVAAAYCKAVLYKVPEQITEDTKAVRILAETVQQLSNQLKYIYERVHDLEQSSNKSHPKYKQSDNSIREITQVKKELLEEEDRSREENKTTRQYNFHAPVVFCENATSQEQMNT</sequence>
<evidence type="ECO:0000313" key="5">
    <source>
        <dbReference type="Proteomes" id="UP000234275"/>
    </source>
</evidence>
<dbReference type="RefSeq" id="XP_024699462.1">
    <property type="nucleotide sequence ID" value="XM_024852502.1"/>
</dbReference>
<evidence type="ECO:0000313" key="4">
    <source>
        <dbReference type="EMBL" id="PLB44160.1"/>
    </source>
</evidence>
<dbReference type="OrthoDB" id="1577640at2759"/>
<dbReference type="InterPro" id="IPR035994">
    <property type="entry name" value="Nucleoside_phosphorylase_sf"/>
</dbReference>
<feature type="domain" description="Nucleoside phosphorylase" evidence="3">
    <location>
        <begin position="61"/>
        <end position="333"/>
    </location>
</feature>
<reference evidence="4 5" key="1">
    <citation type="submission" date="2016-12" db="EMBL/GenBank/DDBJ databases">
        <title>The genomes of Aspergillus section Nigri reveals drivers in fungal speciation.</title>
        <authorList>
            <consortium name="DOE Joint Genome Institute"/>
            <person name="Vesth T.C."/>
            <person name="Nybo J."/>
            <person name="Theobald S."/>
            <person name="Brandl J."/>
            <person name="Frisvad J.C."/>
            <person name="Nielsen K.F."/>
            <person name="Lyhne E.K."/>
            <person name="Kogle M.E."/>
            <person name="Kuo A."/>
            <person name="Riley R."/>
            <person name="Clum A."/>
            <person name="Nolan M."/>
            <person name="Lipzen A."/>
            <person name="Salamov A."/>
            <person name="Henrissat B."/>
            <person name="Wiebenga A."/>
            <person name="De Vries R.P."/>
            <person name="Grigoriev I.V."/>
            <person name="Mortensen U.H."/>
            <person name="Andersen M.R."/>
            <person name="Baker S.E."/>
        </authorList>
    </citation>
    <scope>NUCLEOTIDE SEQUENCE [LARGE SCALE GENOMIC DNA]</scope>
    <source>
        <strain evidence="4 5">IBT 23096</strain>
    </source>
</reference>
<evidence type="ECO:0000256" key="1">
    <source>
        <dbReference type="SAM" id="Coils"/>
    </source>
</evidence>
<organism evidence="4 5">
    <name type="scientific">Aspergillus steynii IBT 23096</name>
    <dbReference type="NCBI Taxonomy" id="1392250"/>
    <lineage>
        <taxon>Eukaryota</taxon>
        <taxon>Fungi</taxon>
        <taxon>Dikarya</taxon>
        <taxon>Ascomycota</taxon>
        <taxon>Pezizomycotina</taxon>
        <taxon>Eurotiomycetes</taxon>
        <taxon>Eurotiomycetidae</taxon>
        <taxon>Eurotiales</taxon>
        <taxon>Aspergillaceae</taxon>
        <taxon>Aspergillus</taxon>
        <taxon>Aspergillus subgen. Circumdati</taxon>
    </lineage>
</organism>
<dbReference type="Pfam" id="PF01048">
    <property type="entry name" value="PNP_UDP_1"/>
    <property type="match status" value="1"/>
</dbReference>
<dbReference type="GO" id="GO:0009116">
    <property type="term" value="P:nucleoside metabolic process"/>
    <property type="evidence" value="ECO:0007669"/>
    <property type="project" value="InterPro"/>
</dbReference>
<feature type="region of interest" description="Disordered" evidence="2">
    <location>
        <begin position="1"/>
        <end position="35"/>
    </location>
</feature>